<accession>A0A1N6RLB2</accession>
<dbReference type="Proteomes" id="UP000185841">
    <property type="component" value="Unassembled WGS sequence"/>
</dbReference>
<dbReference type="RefSeq" id="WP_076426050.1">
    <property type="nucleotide sequence ID" value="NZ_FTMP01000003.1"/>
</dbReference>
<dbReference type="Pfam" id="PF23562">
    <property type="entry name" value="AMP-binding_C_3"/>
    <property type="match status" value="1"/>
</dbReference>
<name>A0A1N6RLB2_AQUAC</name>
<dbReference type="AlphaFoldDB" id="A0A1N6RLB2"/>
<dbReference type="PROSITE" id="PS00455">
    <property type="entry name" value="AMP_BINDING"/>
    <property type="match status" value="1"/>
</dbReference>
<dbReference type="PANTHER" id="PTHR43767">
    <property type="entry name" value="LONG-CHAIN-FATTY-ACID--COA LIGASE"/>
    <property type="match status" value="1"/>
</dbReference>
<proteinExistence type="predicted"/>
<evidence type="ECO:0000313" key="4">
    <source>
        <dbReference type="Proteomes" id="UP000185841"/>
    </source>
</evidence>
<reference evidence="3 4" key="1">
    <citation type="submission" date="2017-01" db="EMBL/GenBank/DDBJ databases">
        <authorList>
            <person name="Mah S.A."/>
            <person name="Swanson W.J."/>
            <person name="Moy G.W."/>
            <person name="Vacquier V.D."/>
        </authorList>
    </citation>
    <scope>NUCLEOTIDE SEQUENCE [LARGE SCALE GENOMIC DNA]</scope>
    <source>
        <strain evidence="3 4">RU36E</strain>
    </source>
</reference>
<evidence type="ECO:0000313" key="3">
    <source>
        <dbReference type="EMBL" id="SIQ29643.1"/>
    </source>
</evidence>
<feature type="domain" description="AMP-dependent synthetase/ligase" evidence="2">
    <location>
        <begin position="10"/>
        <end position="334"/>
    </location>
</feature>
<dbReference type="PANTHER" id="PTHR43767:SF8">
    <property type="entry name" value="LONG-CHAIN-FATTY-ACID--COA LIGASE"/>
    <property type="match status" value="1"/>
</dbReference>
<dbReference type="InterPro" id="IPR020845">
    <property type="entry name" value="AMP-binding_CS"/>
</dbReference>
<dbReference type="SUPFAM" id="SSF56801">
    <property type="entry name" value="Acetyl-CoA synthetase-like"/>
    <property type="match status" value="1"/>
</dbReference>
<organism evidence="3 4">
    <name type="scientific">Aquipseudomonas alcaligenes</name>
    <name type="common">Pseudomonas alcaligenes</name>
    <dbReference type="NCBI Taxonomy" id="43263"/>
    <lineage>
        <taxon>Bacteria</taxon>
        <taxon>Pseudomonadati</taxon>
        <taxon>Pseudomonadota</taxon>
        <taxon>Gammaproteobacteria</taxon>
        <taxon>Pseudomonadales</taxon>
        <taxon>Pseudomonadaceae</taxon>
        <taxon>Aquipseudomonas</taxon>
    </lineage>
</organism>
<evidence type="ECO:0000259" key="2">
    <source>
        <dbReference type="Pfam" id="PF00501"/>
    </source>
</evidence>
<dbReference type="InterPro" id="IPR050237">
    <property type="entry name" value="ATP-dep_AMP-bd_enzyme"/>
</dbReference>
<dbReference type="Gene3D" id="3.40.50.12780">
    <property type="entry name" value="N-terminal domain of ligase-like"/>
    <property type="match status" value="1"/>
</dbReference>
<gene>
    <name evidence="3" type="ORF">SAMN05878282_10357</name>
</gene>
<keyword evidence="1" id="KW-0436">Ligase</keyword>
<dbReference type="GO" id="GO:0016874">
    <property type="term" value="F:ligase activity"/>
    <property type="evidence" value="ECO:0007669"/>
    <property type="project" value="UniProtKB-KW"/>
</dbReference>
<sequence length="487" mass="52065">MRPDPLFAALQHHAAQFPNALALSDNQRQVDYAQLWLEVETRAGQLRALRVPLLALALNNGCDALIWDLAALRAGVACLILPPFFSPAQRAHCLEQSGATLALAEGPFAEELVQLGFGAAGEFWRRESAPAGLPLPAGTAKITYTSGTTGAPKGVCLSAEAMLRVAAELELVSRECAPQRYMAVLPLAVLLENLGLYAALIAGATVHLPTQQELGMSVAGSVEWPKLFGQMVQRGCQSLILVPQLLFGLVVAVERGFVPAAGFRFIAVGGARVSPELLARAQRVGLPVFEGYGLSECASVVCLNRPGAQRPGTVGRPLPHVQVRLAEDGEVLVAGSTLLGYLGDAPFAGQWWPTGDIGEFDADGYLSLRGRKKHQFVTSFGRNVNPEWVEAELTQGGVLMQAFVYGESLPSNVALLWPLDPNCADTAIEAAVQKANAGLPDYARVGRWVRLDTPFSPANGLLTANGRPKRDAILARYREHFSEPVNA</sequence>
<dbReference type="InterPro" id="IPR042099">
    <property type="entry name" value="ANL_N_sf"/>
</dbReference>
<dbReference type="Pfam" id="PF00501">
    <property type="entry name" value="AMP-binding"/>
    <property type="match status" value="1"/>
</dbReference>
<dbReference type="InterPro" id="IPR000873">
    <property type="entry name" value="AMP-dep_synth/lig_dom"/>
</dbReference>
<protein>
    <submittedName>
        <fullName evidence="3">Long-chain acyl-CoA synthetase (AMP-forming)</fullName>
    </submittedName>
</protein>
<dbReference type="EMBL" id="FTMP01000003">
    <property type="protein sequence ID" value="SIQ29643.1"/>
    <property type="molecule type" value="Genomic_DNA"/>
</dbReference>
<evidence type="ECO:0000256" key="1">
    <source>
        <dbReference type="ARBA" id="ARBA00022598"/>
    </source>
</evidence>